<keyword evidence="5" id="KW-1185">Reference proteome</keyword>
<dbReference type="RefSeq" id="WP_217478156.1">
    <property type="nucleotide sequence ID" value="NZ_CADIKH010000122.1"/>
</dbReference>
<dbReference type="InterPro" id="IPR001387">
    <property type="entry name" value="Cro/C1-type_HTH"/>
</dbReference>
<feature type="region of interest" description="Disordered" evidence="2">
    <location>
        <begin position="1"/>
        <end position="23"/>
    </location>
</feature>
<sequence>MGLEKCQRVGDPSATMQRPAPDNASETLACIASTLRRRRGELNLSQEALAAASGMSRARLNRIEQNLADNMRLSTLARLAEGLQFDIRNLLDGAAIRPHRRLSLEPQLRVMGNVAHLRQEAGLSQEDLSLGSGHFRAYVSRLEGLRIDPTVTALVSIAARLGVPVVDLFRPRKLGHIKQATRAQAPVLEKPTRDASAEIEHIASILRGRREELGFSQEAAARACGLSRSNFVHLEQKTVNNPRLSTLVRLADGLQLEILDLVDFQNGRRHHVNAQDPAIRLALNVHRLRKSMGLSQVDLSLQSGHFVRYINALEVIRADPSIDSLKRIAKQLGVASSDLLAPVPTPDYEKLLVEHVGRQIRRTENRQ</sequence>
<protein>
    <recommendedName>
        <fullName evidence="3">HTH cro/C1-type domain-containing protein</fullName>
    </recommendedName>
</protein>
<proteinExistence type="predicted"/>
<dbReference type="GO" id="GO:0003700">
    <property type="term" value="F:DNA-binding transcription factor activity"/>
    <property type="evidence" value="ECO:0007669"/>
    <property type="project" value="TreeGrafter"/>
</dbReference>
<dbReference type="SUPFAM" id="SSF47413">
    <property type="entry name" value="lambda repressor-like DNA-binding domains"/>
    <property type="match status" value="4"/>
</dbReference>
<dbReference type="CDD" id="cd00093">
    <property type="entry name" value="HTH_XRE"/>
    <property type="match status" value="4"/>
</dbReference>
<dbReference type="InterPro" id="IPR010982">
    <property type="entry name" value="Lambda_DNA-bd_dom_sf"/>
</dbReference>
<evidence type="ECO:0000256" key="1">
    <source>
        <dbReference type="ARBA" id="ARBA00023125"/>
    </source>
</evidence>
<dbReference type="Pfam" id="PF13560">
    <property type="entry name" value="HTH_31"/>
    <property type="match status" value="1"/>
</dbReference>
<organism evidence="4 5">
    <name type="scientific">Paraburkholderia humisilvae</name>
    <dbReference type="NCBI Taxonomy" id="627669"/>
    <lineage>
        <taxon>Bacteria</taxon>
        <taxon>Pseudomonadati</taxon>
        <taxon>Pseudomonadota</taxon>
        <taxon>Betaproteobacteria</taxon>
        <taxon>Burkholderiales</taxon>
        <taxon>Burkholderiaceae</taxon>
        <taxon>Paraburkholderia</taxon>
    </lineage>
</organism>
<gene>
    <name evidence="4" type="ORF">LMG29542_07855</name>
</gene>
<dbReference type="PANTHER" id="PTHR46797:SF1">
    <property type="entry name" value="METHYLPHOSPHONATE SYNTHASE"/>
    <property type="match status" value="1"/>
</dbReference>
<evidence type="ECO:0000256" key="2">
    <source>
        <dbReference type="SAM" id="MobiDB-lite"/>
    </source>
</evidence>
<accession>A0A6J5F6I2</accession>
<evidence type="ECO:0000259" key="3">
    <source>
        <dbReference type="PROSITE" id="PS50943"/>
    </source>
</evidence>
<feature type="domain" description="HTH cro/C1-type" evidence="3">
    <location>
        <begin position="35"/>
        <end position="90"/>
    </location>
</feature>
<dbReference type="InterPro" id="IPR050807">
    <property type="entry name" value="TransReg_Diox_bact_type"/>
</dbReference>
<feature type="domain" description="HTH cro/C1-type" evidence="3">
    <location>
        <begin position="206"/>
        <end position="261"/>
    </location>
</feature>
<feature type="domain" description="HTH cro/C1-type" evidence="3">
    <location>
        <begin position="285"/>
        <end position="339"/>
    </location>
</feature>
<dbReference type="GO" id="GO:0003677">
    <property type="term" value="F:DNA binding"/>
    <property type="evidence" value="ECO:0007669"/>
    <property type="project" value="UniProtKB-KW"/>
</dbReference>
<keyword evidence="1" id="KW-0238">DNA-binding</keyword>
<name>A0A6J5F6I2_9BURK</name>
<dbReference type="SMART" id="SM00530">
    <property type="entry name" value="HTH_XRE"/>
    <property type="match status" value="4"/>
</dbReference>
<dbReference type="EMBL" id="CADIKH010000122">
    <property type="protein sequence ID" value="CAB3774478.1"/>
    <property type="molecule type" value="Genomic_DNA"/>
</dbReference>
<dbReference type="Pfam" id="PF01381">
    <property type="entry name" value="HTH_3"/>
    <property type="match status" value="3"/>
</dbReference>
<dbReference type="Gene3D" id="1.10.260.40">
    <property type="entry name" value="lambda repressor-like DNA-binding domains"/>
    <property type="match status" value="4"/>
</dbReference>
<evidence type="ECO:0000313" key="5">
    <source>
        <dbReference type="Proteomes" id="UP000494363"/>
    </source>
</evidence>
<dbReference type="GO" id="GO:0005829">
    <property type="term" value="C:cytosol"/>
    <property type="evidence" value="ECO:0007669"/>
    <property type="project" value="TreeGrafter"/>
</dbReference>
<reference evidence="4 5" key="1">
    <citation type="submission" date="2020-04" db="EMBL/GenBank/DDBJ databases">
        <authorList>
            <person name="De Canck E."/>
        </authorList>
    </citation>
    <scope>NUCLEOTIDE SEQUENCE [LARGE SCALE GENOMIC DNA]</scope>
    <source>
        <strain evidence="4 5">LMG 29542</strain>
    </source>
</reference>
<dbReference type="PANTHER" id="PTHR46797">
    <property type="entry name" value="HTH-TYPE TRANSCRIPTIONAL REGULATOR"/>
    <property type="match status" value="1"/>
</dbReference>
<feature type="domain" description="HTH cro/C1-type" evidence="3">
    <location>
        <begin position="114"/>
        <end position="168"/>
    </location>
</feature>
<dbReference type="Proteomes" id="UP000494363">
    <property type="component" value="Unassembled WGS sequence"/>
</dbReference>
<dbReference type="PROSITE" id="PS50943">
    <property type="entry name" value="HTH_CROC1"/>
    <property type="match status" value="4"/>
</dbReference>
<dbReference type="AlphaFoldDB" id="A0A6J5F6I2"/>
<evidence type="ECO:0000313" key="4">
    <source>
        <dbReference type="EMBL" id="CAB3774478.1"/>
    </source>
</evidence>